<protein>
    <submittedName>
        <fullName evidence="7">Alpha/beta-hydrolase</fullName>
    </submittedName>
</protein>
<reference evidence="7" key="1">
    <citation type="submission" date="2023-06" db="EMBL/GenBank/DDBJ databases">
        <authorList>
            <consortium name="Lawrence Berkeley National Laboratory"/>
            <person name="Ahrendt S."/>
            <person name="Sahu N."/>
            <person name="Indic B."/>
            <person name="Wong-Bajracharya J."/>
            <person name="Merenyi Z."/>
            <person name="Ke H.-M."/>
            <person name="Monk M."/>
            <person name="Kocsube S."/>
            <person name="Drula E."/>
            <person name="Lipzen A."/>
            <person name="Balint B."/>
            <person name="Henrissat B."/>
            <person name="Andreopoulos B."/>
            <person name="Martin F.M."/>
            <person name="Harder C.B."/>
            <person name="Rigling D."/>
            <person name="Ford K.L."/>
            <person name="Foster G.D."/>
            <person name="Pangilinan J."/>
            <person name="Papanicolaou A."/>
            <person name="Barry K."/>
            <person name="LaButti K."/>
            <person name="Viragh M."/>
            <person name="Koriabine M."/>
            <person name="Yan M."/>
            <person name="Riley R."/>
            <person name="Champramary S."/>
            <person name="Plett K.L."/>
            <person name="Tsai I.J."/>
            <person name="Slot J."/>
            <person name="Sipos G."/>
            <person name="Plett J."/>
            <person name="Nagy L.G."/>
            <person name="Grigoriev I.V."/>
        </authorList>
    </citation>
    <scope>NUCLEOTIDE SEQUENCE</scope>
    <source>
        <strain evidence="7">FPL87.14</strain>
    </source>
</reference>
<dbReference type="EMBL" id="JAUEPT010000009">
    <property type="protein sequence ID" value="KAK0448529.1"/>
    <property type="molecule type" value="Genomic_DNA"/>
</dbReference>
<dbReference type="PANTHER" id="PTHR45856">
    <property type="entry name" value="ALPHA/BETA-HYDROLASES SUPERFAMILY PROTEIN"/>
    <property type="match status" value="1"/>
</dbReference>
<feature type="domain" description="Fungal lipase-type" evidence="6">
    <location>
        <begin position="105"/>
        <end position="243"/>
    </location>
</feature>
<evidence type="ECO:0000256" key="4">
    <source>
        <dbReference type="ARBA" id="ARBA00048461"/>
    </source>
</evidence>
<dbReference type="InterPro" id="IPR029058">
    <property type="entry name" value="AB_hydrolase_fold"/>
</dbReference>
<dbReference type="GO" id="GO:0006629">
    <property type="term" value="P:lipid metabolic process"/>
    <property type="evidence" value="ECO:0007669"/>
    <property type="project" value="InterPro"/>
</dbReference>
<comment type="caution">
    <text evidence="7">The sequence shown here is derived from an EMBL/GenBank/DDBJ whole genome shotgun (WGS) entry which is preliminary data.</text>
</comment>
<comment type="catalytic activity">
    <reaction evidence="3">
        <text>a diacylglycerol + H2O = a monoacylglycerol + a fatty acid + H(+)</text>
        <dbReference type="Rhea" id="RHEA:32731"/>
        <dbReference type="ChEBI" id="CHEBI:15377"/>
        <dbReference type="ChEBI" id="CHEBI:15378"/>
        <dbReference type="ChEBI" id="CHEBI:17408"/>
        <dbReference type="ChEBI" id="CHEBI:18035"/>
        <dbReference type="ChEBI" id="CHEBI:28868"/>
    </reaction>
</comment>
<dbReference type="Gene3D" id="3.40.50.1820">
    <property type="entry name" value="alpha/beta hydrolase"/>
    <property type="match status" value="1"/>
</dbReference>
<keyword evidence="8" id="KW-1185">Reference proteome</keyword>
<dbReference type="InterPro" id="IPR002921">
    <property type="entry name" value="Fungal_lipase-type"/>
</dbReference>
<dbReference type="PANTHER" id="PTHR45856:SF25">
    <property type="entry name" value="FUNGAL LIPASE-LIKE DOMAIN-CONTAINING PROTEIN"/>
    <property type="match status" value="1"/>
</dbReference>
<sequence>MSDEYPAMLLWILLSLSYALVYASPSPLRRRDSITTLSDSEVEVFKPYTYYASAGYCEPSTTLAWNCGSNCEANSAFEPVASGGNGDSVQYWYVGYDPDLETVIVAHQGTDTSKLLPVITDVNYGLTELDDDLFPGIDSDIEVHSGFKESQADTATDVLAAVTSAISTYSTNSVTVVGHSLGGAIALLDGVYLTLQLPSASVSVITYGMPRVGNQDFADWVDEHVTVSHINNKKDPVPILPGRLLGFHHCSGEKHITDSDTWVNCPGQDNDDDQCTVGEVGNLLEGDTDDHSGPYDGVTIGC</sequence>
<dbReference type="SUPFAM" id="SSF53474">
    <property type="entry name" value="alpha/beta-Hydrolases"/>
    <property type="match status" value="1"/>
</dbReference>
<dbReference type="CDD" id="cd00519">
    <property type="entry name" value="Lipase_3"/>
    <property type="match status" value="1"/>
</dbReference>
<accession>A0AA39JTJ7</accession>
<gene>
    <name evidence="7" type="ORF">EV421DRAFT_1464815</name>
</gene>
<dbReference type="Proteomes" id="UP001175226">
    <property type="component" value="Unassembled WGS sequence"/>
</dbReference>
<keyword evidence="5" id="KW-0732">Signal</keyword>
<dbReference type="AlphaFoldDB" id="A0AA39JTJ7"/>
<feature type="signal peptide" evidence="5">
    <location>
        <begin position="1"/>
        <end position="23"/>
    </location>
</feature>
<proteinExistence type="inferred from homology"/>
<evidence type="ECO:0000313" key="8">
    <source>
        <dbReference type="Proteomes" id="UP001175226"/>
    </source>
</evidence>
<evidence type="ECO:0000313" key="7">
    <source>
        <dbReference type="EMBL" id="KAK0448529.1"/>
    </source>
</evidence>
<evidence type="ECO:0000256" key="1">
    <source>
        <dbReference type="ARBA" id="ARBA00023157"/>
    </source>
</evidence>
<organism evidence="7 8">
    <name type="scientific">Armillaria borealis</name>
    <dbReference type="NCBI Taxonomy" id="47425"/>
    <lineage>
        <taxon>Eukaryota</taxon>
        <taxon>Fungi</taxon>
        <taxon>Dikarya</taxon>
        <taxon>Basidiomycota</taxon>
        <taxon>Agaricomycotina</taxon>
        <taxon>Agaricomycetes</taxon>
        <taxon>Agaricomycetidae</taxon>
        <taxon>Agaricales</taxon>
        <taxon>Marasmiineae</taxon>
        <taxon>Physalacriaceae</taxon>
        <taxon>Armillaria</taxon>
    </lineage>
</organism>
<comment type="similarity">
    <text evidence="2">Belongs to the AB hydrolase superfamily. Lipase family. Class 3 subfamily.</text>
</comment>
<name>A0AA39JTJ7_9AGAR</name>
<evidence type="ECO:0000256" key="2">
    <source>
        <dbReference type="ARBA" id="ARBA00043996"/>
    </source>
</evidence>
<feature type="chain" id="PRO_5041372486" evidence="5">
    <location>
        <begin position="24"/>
        <end position="302"/>
    </location>
</feature>
<keyword evidence="1" id="KW-1015">Disulfide bond</keyword>
<comment type="catalytic activity">
    <reaction evidence="4">
        <text>a monoacylglycerol + H2O = glycerol + a fatty acid + H(+)</text>
        <dbReference type="Rhea" id="RHEA:15245"/>
        <dbReference type="ChEBI" id="CHEBI:15377"/>
        <dbReference type="ChEBI" id="CHEBI:15378"/>
        <dbReference type="ChEBI" id="CHEBI:17408"/>
        <dbReference type="ChEBI" id="CHEBI:17754"/>
        <dbReference type="ChEBI" id="CHEBI:28868"/>
    </reaction>
</comment>
<dbReference type="InterPro" id="IPR051218">
    <property type="entry name" value="Sec_MonoDiacylglyc_Lipase"/>
</dbReference>
<dbReference type="Pfam" id="PF01764">
    <property type="entry name" value="Lipase_3"/>
    <property type="match status" value="1"/>
</dbReference>
<evidence type="ECO:0000256" key="3">
    <source>
        <dbReference type="ARBA" id="ARBA00047591"/>
    </source>
</evidence>
<evidence type="ECO:0000259" key="6">
    <source>
        <dbReference type="Pfam" id="PF01764"/>
    </source>
</evidence>
<evidence type="ECO:0000256" key="5">
    <source>
        <dbReference type="SAM" id="SignalP"/>
    </source>
</evidence>